<dbReference type="EMBL" id="VOKX01000027">
    <property type="protein sequence ID" value="KAB7844982.1"/>
    <property type="molecule type" value="Genomic_DNA"/>
</dbReference>
<sequence length="196" mass="20786">MELRSYLRHLRRWQTLAAAVVTAVLALAGTVLGALITSSHDDPAGPPAGTPSVVRESTPTLSLGITSVSEQTVGATAREYEFVGRVAGLPEHWSVYVMVENPDPGLPRPVSSGSSPGPTAHPSGGRWLVSPSATVDRTGRWVIRWRVEKFPRKVTWRAVVFDNGCEGAGACAPTTPPSLAHDGPSARGVRATVTFR</sequence>
<organism evidence="2 3">
    <name type="scientific">Streptomyces mobaraensis</name>
    <name type="common">Streptoverticillium mobaraense</name>
    <dbReference type="NCBI Taxonomy" id="35621"/>
    <lineage>
        <taxon>Bacteria</taxon>
        <taxon>Bacillati</taxon>
        <taxon>Actinomycetota</taxon>
        <taxon>Actinomycetes</taxon>
        <taxon>Kitasatosporales</taxon>
        <taxon>Streptomycetaceae</taxon>
        <taxon>Streptomyces</taxon>
    </lineage>
</organism>
<feature type="region of interest" description="Disordered" evidence="1">
    <location>
        <begin position="107"/>
        <end position="126"/>
    </location>
</feature>
<gene>
    <name evidence="2" type="ORF">FRZ00_14785</name>
</gene>
<proteinExistence type="predicted"/>
<comment type="caution">
    <text evidence="2">The sequence shown here is derived from an EMBL/GenBank/DDBJ whole genome shotgun (WGS) entry which is preliminary data.</text>
</comment>
<evidence type="ECO:0000313" key="3">
    <source>
        <dbReference type="Proteomes" id="UP000327000"/>
    </source>
</evidence>
<protein>
    <submittedName>
        <fullName evidence="2">Uncharacterized protein</fullName>
    </submittedName>
</protein>
<evidence type="ECO:0000313" key="2">
    <source>
        <dbReference type="EMBL" id="KAB7844982.1"/>
    </source>
</evidence>
<accession>A0A5N5W7V4</accession>
<dbReference type="AlphaFoldDB" id="A0A5N5W7V4"/>
<dbReference type="OrthoDB" id="10002289at2"/>
<dbReference type="RefSeq" id="WP_152263800.1">
    <property type="nucleotide sequence ID" value="NZ_VOKX01000027.1"/>
</dbReference>
<dbReference type="Proteomes" id="UP000327000">
    <property type="component" value="Unassembled WGS sequence"/>
</dbReference>
<keyword evidence="3" id="KW-1185">Reference proteome</keyword>
<feature type="compositionally biased region" description="Low complexity" evidence="1">
    <location>
        <begin position="108"/>
        <end position="118"/>
    </location>
</feature>
<name>A0A5N5W7V4_STRMB</name>
<evidence type="ECO:0000256" key="1">
    <source>
        <dbReference type="SAM" id="MobiDB-lite"/>
    </source>
</evidence>
<reference evidence="2 3" key="1">
    <citation type="journal article" date="2019" name="Microb. Cell Fact.">
        <title>Exploring novel herbicidin analogues by transcriptional regulator overexpression and MS/MS molecular networking.</title>
        <authorList>
            <person name="Shi Y."/>
            <person name="Gu R."/>
            <person name="Li Y."/>
            <person name="Wang X."/>
            <person name="Ren W."/>
            <person name="Li X."/>
            <person name="Wang L."/>
            <person name="Xie Y."/>
            <person name="Hong B."/>
        </authorList>
    </citation>
    <scope>NUCLEOTIDE SEQUENCE [LARGE SCALE GENOMIC DNA]</scope>
    <source>
        <strain evidence="2 3">US-43</strain>
    </source>
</reference>